<proteinExistence type="inferred from homology"/>
<dbReference type="Pfam" id="PF09336">
    <property type="entry name" value="Vps4_C"/>
    <property type="match status" value="1"/>
</dbReference>
<dbReference type="Proteomes" id="UP000317650">
    <property type="component" value="Chromosome 9"/>
</dbReference>
<dbReference type="InterPro" id="IPR041569">
    <property type="entry name" value="AAA_lid_3"/>
</dbReference>
<dbReference type="GO" id="GO:0016887">
    <property type="term" value="F:ATP hydrolysis activity"/>
    <property type="evidence" value="ECO:0007669"/>
    <property type="project" value="InterPro"/>
</dbReference>
<dbReference type="FunFam" id="1.10.8.60:FF:000022">
    <property type="entry name" value="Fidgetin like 1"/>
    <property type="match status" value="1"/>
</dbReference>
<feature type="domain" description="AAA ATPase AAA+ lid" evidence="6">
    <location>
        <begin position="238"/>
        <end position="275"/>
    </location>
</feature>
<dbReference type="Gene3D" id="3.40.50.300">
    <property type="entry name" value="P-loop containing nucleotide triphosphate hydrolases"/>
    <property type="match status" value="2"/>
</dbReference>
<dbReference type="PANTHER" id="PTHR23074">
    <property type="entry name" value="AAA DOMAIN-CONTAINING"/>
    <property type="match status" value="1"/>
</dbReference>
<dbReference type="STRING" id="52838.A0A4S8IEL1"/>
<dbReference type="GO" id="GO:0005524">
    <property type="term" value="F:ATP binding"/>
    <property type="evidence" value="ECO:0007669"/>
    <property type="project" value="UniProtKB-KW"/>
</dbReference>
<sequence length="324" mass="36457">MAEDERNEGEGRRKEGRIWLKSWRREVDENLNRLRSLLFAADLALQRDHNAASRTLALRLIGRTHIDAGLVASILTEAASRAHAFDSDRGLHDTKKCVMEMVYGLFYVLRYYGCRSPERGLLLFGPPGTGKTVIGKVIAGEAKATYFYIPTSSLTSKWEFHFTKGEHVSSRRLETHFLIEMEGFGSGNGQILLIGATNRPQELDEAAHSLCKIGLKKARAWVVCNLLEKDGLLKLSEEDIIAICKLTEGYCGSDMKNLVKDASMGPLREALGQGIEITKLRKEYMQPVTFQDFENALRVVRPSVSLNEMRTCEEWNRQFGSLSV</sequence>
<comment type="similarity">
    <text evidence="1">Belongs to the AAA ATPase family.</text>
</comment>
<evidence type="ECO:0000313" key="8">
    <source>
        <dbReference type="EMBL" id="THU46581.1"/>
    </source>
</evidence>
<feature type="domain" description="ATPase AAA-type core" evidence="4">
    <location>
        <begin position="121"/>
        <end position="158"/>
    </location>
</feature>
<keyword evidence="2" id="KW-0547">Nucleotide-binding</keyword>
<reference evidence="8 9" key="1">
    <citation type="journal article" date="2019" name="Nat. Plants">
        <title>Genome sequencing of Musa balbisiana reveals subgenome evolution and function divergence in polyploid bananas.</title>
        <authorList>
            <person name="Yao X."/>
        </authorList>
    </citation>
    <scope>NUCLEOTIDE SEQUENCE [LARGE SCALE GENOMIC DNA]</scope>
    <source>
        <strain evidence="9">cv. DH-PKW</strain>
        <tissue evidence="8">Leaves</tissue>
    </source>
</reference>
<dbReference type="SUPFAM" id="SSF52540">
    <property type="entry name" value="P-loop containing nucleoside triphosphate hydrolases"/>
    <property type="match status" value="1"/>
</dbReference>
<evidence type="ECO:0000256" key="1">
    <source>
        <dbReference type="ARBA" id="ARBA00006914"/>
    </source>
</evidence>
<protein>
    <recommendedName>
        <fullName evidence="10">AAA+ ATPase domain-containing protein</fullName>
    </recommendedName>
</protein>
<evidence type="ECO:0000259" key="7">
    <source>
        <dbReference type="Pfam" id="PF24347"/>
    </source>
</evidence>
<accession>A0A4S8IEL1</accession>
<evidence type="ECO:0000259" key="6">
    <source>
        <dbReference type="Pfam" id="PF17862"/>
    </source>
</evidence>
<dbReference type="Pfam" id="PF24347">
    <property type="entry name" value="FIGL1_N"/>
    <property type="match status" value="1"/>
</dbReference>
<evidence type="ECO:0008006" key="10">
    <source>
        <dbReference type="Google" id="ProtNLM"/>
    </source>
</evidence>
<organism evidence="8 9">
    <name type="scientific">Musa balbisiana</name>
    <name type="common">Banana</name>
    <dbReference type="NCBI Taxonomy" id="52838"/>
    <lineage>
        <taxon>Eukaryota</taxon>
        <taxon>Viridiplantae</taxon>
        <taxon>Streptophyta</taxon>
        <taxon>Embryophyta</taxon>
        <taxon>Tracheophyta</taxon>
        <taxon>Spermatophyta</taxon>
        <taxon>Magnoliopsida</taxon>
        <taxon>Liliopsida</taxon>
        <taxon>Zingiberales</taxon>
        <taxon>Musaceae</taxon>
        <taxon>Musa</taxon>
    </lineage>
</organism>
<evidence type="ECO:0000256" key="3">
    <source>
        <dbReference type="ARBA" id="ARBA00022840"/>
    </source>
</evidence>
<dbReference type="Pfam" id="PF17862">
    <property type="entry name" value="AAA_lid_3"/>
    <property type="match status" value="1"/>
</dbReference>
<feature type="domain" description="ATPase AAA-type core" evidence="4">
    <location>
        <begin position="165"/>
        <end position="210"/>
    </location>
</feature>
<evidence type="ECO:0000259" key="5">
    <source>
        <dbReference type="Pfam" id="PF09336"/>
    </source>
</evidence>
<dbReference type="AlphaFoldDB" id="A0A4S8IEL1"/>
<dbReference type="Pfam" id="PF00004">
    <property type="entry name" value="AAA"/>
    <property type="match status" value="2"/>
</dbReference>
<dbReference type="Gene3D" id="1.10.8.60">
    <property type="match status" value="1"/>
</dbReference>
<dbReference type="InterPro" id="IPR050304">
    <property type="entry name" value="MT-severing_AAA_ATPase"/>
</dbReference>
<dbReference type="InterPro" id="IPR027417">
    <property type="entry name" value="P-loop_NTPase"/>
</dbReference>
<dbReference type="InterPro" id="IPR003959">
    <property type="entry name" value="ATPase_AAA_core"/>
</dbReference>
<dbReference type="InterPro" id="IPR056224">
    <property type="entry name" value="FIGL1_N"/>
</dbReference>
<gene>
    <name evidence="8" type="ORF">C4D60_Mb09t06440</name>
</gene>
<dbReference type="InterPro" id="IPR015415">
    <property type="entry name" value="Spast_Vps4_C"/>
</dbReference>
<feature type="domain" description="Spastin/Vps4 C-terminal" evidence="5">
    <location>
        <begin position="285"/>
        <end position="320"/>
    </location>
</feature>
<keyword evidence="3" id="KW-0067">ATP-binding</keyword>
<feature type="domain" description="FIGL1 N-terminal" evidence="7">
    <location>
        <begin position="21"/>
        <end position="85"/>
    </location>
</feature>
<name>A0A4S8IEL1_MUSBA</name>
<dbReference type="EMBL" id="PYDT01000010">
    <property type="protein sequence ID" value="THU46581.1"/>
    <property type="molecule type" value="Genomic_DNA"/>
</dbReference>
<dbReference type="PANTHER" id="PTHR23074:SF17">
    <property type="entry name" value="FIDGETIN-LIKE PROTEIN 1"/>
    <property type="match status" value="1"/>
</dbReference>
<evidence type="ECO:0000256" key="2">
    <source>
        <dbReference type="ARBA" id="ARBA00022741"/>
    </source>
</evidence>
<evidence type="ECO:0000313" key="9">
    <source>
        <dbReference type="Proteomes" id="UP000317650"/>
    </source>
</evidence>
<comment type="caution">
    <text evidence="8">The sequence shown here is derived from an EMBL/GenBank/DDBJ whole genome shotgun (WGS) entry which is preliminary data.</text>
</comment>
<keyword evidence="9" id="KW-1185">Reference proteome</keyword>
<evidence type="ECO:0000259" key="4">
    <source>
        <dbReference type="Pfam" id="PF00004"/>
    </source>
</evidence>